<protein>
    <submittedName>
        <fullName evidence="2">Collagenase</fullName>
    </submittedName>
</protein>
<dbReference type="AlphaFoldDB" id="A0A5K7ZU05"/>
<evidence type="ECO:0000313" key="2">
    <source>
        <dbReference type="EMBL" id="BBO83699.1"/>
    </source>
</evidence>
<accession>A0A5K7ZU05</accession>
<dbReference type="PANTHER" id="PTHR30217">
    <property type="entry name" value="PEPTIDASE U32 FAMILY"/>
    <property type="match status" value="1"/>
</dbReference>
<dbReference type="PROSITE" id="PS01276">
    <property type="entry name" value="PEPTIDASE_U32"/>
    <property type="match status" value="1"/>
</dbReference>
<gene>
    <name evidence="2" type="ORF">DSCO28_42650</name>
</gene>
<dbReference type="InterPro" id="IPR001539">
    <property type="entry name" value="Peptidase_U32"/>
</dbReference>
<name>A0A5K7ZU05_9BACT</name>
<dbReference type="Pfam" id="PF12392">
    <property type="entry name" value="DUF3656"/>
    <property type="match status" value="1"/>
</dbReference>
<proteinExistence type="predicted"/>
<evidence type="ECO:0000313" key="3">
    <source>
        <dbReference type="Proteomes" id="UP000425960"/>
    </source>
</evidence>
<dbReference type="EMBL" id="AP021876">
    <property type="protein sequence ID" value="BBO83699.1"/>
    <property type="molecule type" value="Genomic_DNA"/>
</dbReference>
<dbReference type="PANTHER" id="PTHR30217:SF10">
    <property type="entry name" value="23S RRNA 5-HYDROXYCYTIDINE C2501 SYNTHASE"/>
    <property type="match status" value="1"/>
</dbReference>
<dbReference type="KEGG" id="dov:DSCO28_42650"/>
<dbReference type="Pfam" id="PF01136">
    <property type="entry name" value="Peptidase_U32"/>
    <property type="match status" value="1"/>
</dbReference>
<dbReference type="Proteomes" id="UP000425960">
    <property type="component" value="Chromosome"/>
</dbReference>
<organism evidence="2 3">
    <name type="scientific">Desulfosarcina ovata subsp. sediminis</name>
    <dbReference type="NCBI Taxonomy" id="885957"/>
    <lineage>
        <taxon>Bacteria</taxon>
        <taxon>Pseudomonadati</taxon>
        <taxon>Thermodesulfobacteriota</taxon>
        <taxon>Desulfobacteria</taxon>
        <taxon>Desulfobacterales</taxon>
        <taxon>Desulfosarcinaceae</taxon>
        <taxon>Desulfosarcina</taxon>
    </lineage>
</organism>
<dbReference type="RefSeq" id="WP_155323843.1">
    <property type="nucleotide sequence ID" value="NZ_AP021876.1"/>
</dbReference>
<dbReference type="InterPro" id="IPR051454">
    <property type="entry name" value="RNA/ubiquinone_mod_enzymes"/>
</dbReference>
<feature type="domain" description="Peptidase U32 collagenase" evidence="1">
    <location>
        <begin position="378"/>
        <end position="492"/>
    </location>
</feature>
<dbReference type="InterPro" id="IPR020988">
    <property type="entry name" value="Pept_U32_collagenase"/>
</dbReference>
<sequence length="611" mass="69035">MTTPLELLAPAKNADLGMAAIDHGADAVYIGAPRFSARSEAGSDVADISRLIRHAHLYYARVYVALNTILTDAEIPLARDIIHTVYALGADGLIIQDVGLLERDLPPIPIIASTQMHNDTPEKVKFLEAVGFSRVILARELSCEEIGRIRRETTIDLESFVHGALCVSYSGQCYMSQAVAQRSGNRGVCAQPCRSRYTLSDRTGNTLVERKFLLSLKDLNLSGHIASLVDAGVTAFKIEGRLKEIDYVKNVVAAYRMAIDQYIQTHPGYGRASSGSSTYTFSPDLDRTFNRGYTTYFIDGRKEKIASFDTQKAIGQSVGRVTAMGKDFFEISGSELENGDGLCFFNREKNLVGFRVDQVREKRIYPNSMQGIRVGTRLFRNHDHAFCRTLKKRSAKRQIALEIRFEQNPDGIRVAVTDEDGHQSHFDQRLAWEPANHPERMKKQIHTHLTRTGDTPYTVARVSIRPDTPGFIPLSTLNEIRRNALDHHTRIRLKAYPRIPCHPVSHSVPYPQSELTHTANILNDHAEQFYRRHGVRRLERAFETLADPTGKTVMTTRYCIRHQMDACLKTPQKQGKLEAPLYIDDGRHRYRLEFDCKSCRMHVVLEGPIRK</sequence>
<evidence type="ECO:0000259" key="1">
    <source>
        <dbReference type="Pfam" id="PF12392"/>
    </source>
</evidence>
<reference evidence="2 3" key="1">
    <citation type="submission" date="2019-11" db="EMBL/GenBank/DDBJ databases">
        <title>Comparative genomics of hydrocarbon-degrading Desulfosarcina strains.</title>
        <authorList>
            <person name="Watanabe M."/>
            <person name="Kojima H."/>
            <person name="Fukui M."/>
        </authorList>
    </citation>
    <scope>NUCLEOTIDE SEQUENCE [LARGE SCALE GENOMIC DNA]</scope>
    <source>
        <strain evidence="2 3">28bB2T</strain>
    </source>
</reference>